<evidence type="ECO:0000256" key="1">
    <source>
        <dbReference type="SAM" id="Coils"/>
    </source>
</evidence>
<evidence type="ECO:0000313" key="4">
    <source>
        <dbReference type="Proteomes" id="UP001431209"/>
    </source>
</evidence>
<protein>
    <submittedName>
        <fullName evidence="3">Uncharacterized protein</fullName>
    </submittedName>
</protein>
<accession>A0AAW2YJ42</accession>
<proteinExistence type="predicted"/>
<keyword evidence="4" id="KW-1185">Reference proteome</keyword>
<evidence type="ECO:0000256" key="2">
    <source>
        <dbReference type="SAM" id="MobiDB-lite"/>
    </source>
</evidence>
<dbReference type="AlphaFoldDB" id="A0AAW2YJ42"/>
<comment type="caution">
    <text evidence="3">The sequence shown here is derived from an EMBL/GenBank/DDBJ whole genome shotgun (WGS) entry which is preliminary data.</text>
</comment>
<keyword evidence="1" id="KW-0175">Coiled coil</keyword>
<evidence type="ECO:0000313" key="3">
    <source>
        <dbReference type="EMBL" id="KAL0477009.1"/>
    </source>
</evidence>
<name>A0AAW2YJ42_9EUKA</name>
<feature type="region of interest" description="Disordered" evidence="2">
    <location>
        <begin position="142"/>
        <end position="207"/>
    </location>
</feature>
<reference evidence="3 4" key="1">
    <citation type="submission" date="2024-03" db="EMBL/GenBank/DDBJ databases">
        <title>The Acrasis kona genome and developmental transcriptomes reveal deep origins of eukaryotic multicellular pathways.</title>
        <authorList>
            <person name="Sheikh S."/>
            <person name="Fu C.-J."/>
            <person name="Brown M.W."/>
            <person name="Baldauf S.L."/>
        </authorList>
    </citation>
    <scope>NUCLEOTIDE SEQUENCE [LARGE SCALE GENOMIC DNA]</scope>
    <source>
        <strain evidence="3 4">ATCC MYA-3509</strain>
    </source>
</reference>
<dbReference type="EMBL" id="JAOPGA020000129">
    <property type="protein sequence ID" value="KAL0477009.1"/>
    <property type="molecule type" value="Genomic_DNA"/>
</dbReference>
<gene>
    <name evidence="3" type="ORF">AKO1_006368</name>
</gene>
<sequence>MIQDNVDEQIEIAQNMLKKAKEMQKQQEELRSQYRYHITNIQTAIQNLDKEHATTQPDTPYNLPKFLFQSASINVPAPPQPSIYQPFTSPPQEVITVGDDHFGDNRYNRQLPSFNQMIHSQTHVIQPQLYHQEQHNQVHNNQHEVPDVNQPPHQRISESPIPNKPGTPVPIQQTPYGLRLFYEKRPTTNKVSGQKRTVSDLLNDDDL</sequence>
<organism evidence="3 4">
    <name type="scientific">Acrasis kona</name>
    <dbReference type="NCBI Taxonomy" id="1008807"/>
    <lineage>
        <taxon>Eukaryota</taxon>
        <taxon>Discoba</taxon>
        <taxon>Heterolobosea</taxon>
        <taxon>Tetramitia</taxon>
        <taxon>Eutetramitia</taxon>
        <taxon>Acrasidae</taxon>
        <taxon>Acrasis</taxon>
    </lineage>
</organism>
<feature type="coiled-coil region" evidence="1">
    <location>
        <begin position="3"/>
        <end position="33"/>
    </location>
</feature>
<dbReference type="Proteomes" id="UP001431209">
    <property type="component" value="Unassembled WGS sequence"/>
</dbReference>